<dbReference type="InterPro" id="IPR007374">
    <property type="entry name" value="ASCH_domain"/>
</dbReference>
<dbReference type="PANTHER" id="PTHR39203:SF1">
    <property type="entry name" value="CYTOPLASMIC PROTEIN"/>
    <property type="match status" value="1"/>
</dbReference>
<protein>
    <submittedName>
        <fullName evidence="2">ASCH domain protein</fullName>
    </submittedName>
</protein>
<dbReference type="PIRSF" id="PIRSF021320">
    <property type="entry name" value="DUF984"/>
    <property type="match status" value="1"/>
</dbReference>
<dbReference type="Gene3D" id="3.10.400.10">
    <property type="entry name" value="Sulfate adenylyltransferase"/>
    <property type="match status" value="1"/>
</dbReference>
<dbReference type="PANTHER" id="PTHR39203">
    <property type="entry name" value="CYTOPLASMIC PROTEIN-RELATED"/>
    <property type="match status" value="1"/>
</dbReference>
<dbReference type="Proteomes" id="UP000003330">
    <property type="component" value="Unassembled WGS sequence"/>
</dbReference>
<dbReference type="SUPFAM" id="SSF88697">
    <property type="entry name" value="PUA domain-like"/>
    <property type="match status" value="1"/>
</dbReference>
<comment type="caution">
    <text evidence="2">The sequence shown here is derived from an EMBL/GenBank/DDBJ whole genome shotgun (WGS) entry which is preliminary data.</text>
</comment>
<name>G5K1L8_9STRE</name>
<dbReference type="RefSeq" id="WP_008088128.1">
    <property type="nucleotide sequence ID" value="NZ_AEUX02000005.1"/>
</dbReference>
<dbReference type="eggNOG" id="COG4405">
    <property type="taxonomic scope" value="Bacteria"/>
</dbReference>
<dbReference type="SMART" id="SM01022">
    <property type="entry name" value="ASCH"/>
    <property type="match status" value="1"/>
</dbReference>
<dbReference type="AlphaFoldDB" id="G5K1L8"/>
<dbReference type="InterPro" id="IPR015947">
    <property type="entry name" value="PUA-like_sf"/>
</dbReference>
<dbReference type="CDD" id="cd06553">
    <property type="entry name" value="ASCH_Ef3133_like"/>
    <property type="match status" value="1"/>
</dbReference>
<evidence type="ECO:0000313" key="2">
    <source>
        <dbReference type="EMBL" id="EHI70014.1"/>
    </source>
</evidence>
<gene>
    <name evidence="2" type="ORF">STRIC_2276</name>
</gene>
<accession>G5K1L8</accession>
<sequence>MTAEELWKAYQTINPEIGDEVGAWAFGAKPDELADLVLKGIKTATASAYDLYQLDQEALPQVGTYDVILNGKGEGVCIVQLTKVSIVPFDEVSAEHAYKEGEDDRTLDTWRQVHQVFFEPYFKAANLVFNQNSMIVLEEFKVVYPTTKR</sequence>
<dbReference type="STRING" id="764299.STRIC_2276"/>
<dbReference type="EMBL" id="AEUX02000005">
    <property type="protein sequence ID" value="EHI70014.1"/>
    <property type="molecule type" value="Genomic_DNA"/>
</dbReference>
<organism evidence="2 3">
    <name type="scientific">Streptococcus ictaluri 707-05</name>
    <dbReference type="NCBI Taxonomy" id="764299"/>
    <lineage>
        <taxon>Bacteria</taxon>
        <taxon>Bacillati</taxon>
        <taxon>Bacillota</taxon>
        <taxon>Bacilli</taxon>
        <taxon>Lactobacillales</taxon>
        <taxon>Streptococcaceae</taxon>
        <taxon>Streptococcus</taxon>
    </lineage>
</organism>
<proteinExistence type="predicted"/>
<keyword evidence="3" id="KW-1185">Reference proteome</keyword>
<reference evidence="2 3" key="1">
    <citation type="journal article" date="2014" name="Int. J. Syst. Evol. Microbiol.">
        <title>Phylogenomics and the dynamic genome evolution of the genus Streptococcus.</title>
        <authorList>
            <consortium name="The Broad Institute Genome Sequencing Platform"/>
            <person name="Richards V.P."/>
            <person name="Palmer S.R."/>
            <person name="Pavinski Bitar P.D."/>
            <person name="Qin X."/>
            <person name="Weinstock G.M."/>
            <person name="Highlander S.K."/>
            <person name="Town C.D."/>
            <person name="Burne R.A."/>
            <person name="Stanhope M.J."/>
        </authorList>
    </citation>
    <scope>NUCLEOTIDE SEQUENCE [LARGE SCALE GENOMIC DNA]</scope>
    <source>
        <strain evidence="2 3">707-05</strain>
    </source>
</reference>
<feature type="domain" description="ASCH" evidence="1">
    <location>
        <begin position="24"/>
        <end position="144"/>
    </location>
</feature>
<dbReference type="InterPro" id="IPR009326">
    <property type="entry name" value="DUF984"/>
</dbReference>
<evidence type="ECO:0000259" key="1">
    <source>
        <dbReference type="SMART" id="SM01022"/>
    </source>
</evidence>
<dbReference type="OrthoDB" id="9807542at2"/>
<dbReference type="Pfam" id="PF04266">
    <property type="entry name" value="ASCH"/>
    <property type="match status" value="1"/>
</dbReference>
<evidence type="ECO:0000313" key="3">
    <source>
        <dbReference type="Proteomes" id="UP000003330"/>
    </source>
</evidence>